<dbReference type="InterPro" id="IPR009061">
    <property type="entry name" value="DNA-bd_dom_put_sf"/>
</dbReference>
<dbReference type="OrthoDB" id="5082940at2"/>
<reference evidence="2 3" key="1">
    <citation type="submission" date="2017-09" db="EMBL/GenBank/DDBJ databases">
        <title>Bacterial strain isolated from the female urinary microbiota.</title>
        <authorList>
            <person name="Thomas-White K."/>
            <person name="Kumar N."/>
            <person name="Forster S."/>
            <person name="Putonti C."/>
            <person name="Lawley T."/>
            <person name="Wolfe A.J."/>
        </authorList>
    </citation>
    <scope>NUCLEOTIDE SEQUENCE [LARGE SCALE GENOMIC DNA]</scope>
    <source>
        <strain evidence="2 3">UMB0680</strain>
    </source>
</reference>
<dbReference type="InterPro" id="IPR041657">
    <property type="entry name" value="HTH_17"/>
</dbReference>
<name>A0A2N6PIG1_9MICO</name>
<dbReference type="Proteomes" id="UP000235703">
    <property type="component" value="Unassembled WGS sequence"/>
</dbReference>
<dbReference type="Pfam" id="PF12728">
    <property type="entry name" value="HTH_17"/>
    <property type="match status" value="1"/>
</dbReference>
<gene>
    <name evidence="2" type="ORF">CJ198_03795</name>
</gene>
<comment type="caution">
    <text evidence="2">The sequence shown here is derived from an EMBL/GenBank/DDBJ whole genome shotgun (WGS) entry which is preliminary data.</text>
</comment>
<evidence type="ECO:0000313" key="2">
    <source>
        <dbReference type="EMBL" id="PMB98473.1"/>
    </source>
</evidence>
<evidence type="ECO:0000259" key="1">
    <source>
        <dbReference type="Pfam" id="PF12728"/>
    </source>
</evidence>
<dbReference type="SUPFAM" id="SSF46955">
    <property type="entry name" value="Putative DNA-binding domain"/>
    <property type="match status" value="1"/>
</dbReference>
<proteinExistence type="predicted"/>
<dbReference type="AlphaFoldDB" id="A0A2N6PIG1"/>
<keyword evidence="3" id="KW-1185">Reference proteome</keyword>
<evidence type="ECO:0000313" key="3">
    <source>
        <dbReference type="Proteomes" id="UP000235703"/>
    </source>
</evidence>
<protein>
    <recommendedName>
        <fullName evidence="1">Helix-turn-helix domain-containing protein</fullName>
    </recommendedName>
</protein>
<dbReference type="EMBL" id="PNFZ01000002">
    <property type="protein sequence ID" value="PMB98473.1"/>
    <property type="molecule type" value="Genomic_DNA"/>
</dbReference>
<dbReference type="Gene3D" id="1.10.1660.10">
    <property type="match status" value="1"/>
</dbReference>
<organism evidence="2 3">
    <name type="scientific">Brevibacterium luteolum</name>
    <dbReference type="NCBI Taxonomy" id="199591"/>
    <lineage>
        <taxon>Bacteria</taxon>
        <taxon>Bacillati</taxon>
        <taxon>Actinomycetota</taxon>
        <taxon>Actinomycetes</taxon>
        <taxon>Micrococcales</taxon>
        <taxon>Brevibacteriaceae</taxon>
        <taxon>Brevibacterium</taxon>
    </lineage>
</organism>
<feature type="domain" description="Helix-turn-helix" evidence="1">
    <location>
        <begin position="10"/>
        <end position="58"/>
    </location>
</feature>
<sequence>MHKSQELIRSADAAAMLAIDRSTLSRWVKAGKLTPAVEGSGIRGERFFAREDVEALAAKPAALAQASKPVAS</sequence>
<dbReference type="RefSeq" id="WP_102160986.1">
    <property type="nucleotide sequence ID" value="NZ_PNFZ01000002.1"/>
</dbReference>
<accession>A0A2N6PIG1</accession>